<protein>
    <recommendedName>
        <fullName evidence="8">Peroxisomal ATPase PEX6</fullName>
    </recommendedName>
    <alternativeName>
        <fullName evidence="9">Peroxin-6</fullName>
    </alternativeName>
</protein>
<evidence type="ECO:0000256" key="8">
    <source>
        <dbReference type="ARBA" id="ARBA00034811"/>
    </source>
</evidence>
<dbReference type="Proteomes" id="UP000053237">
    <property type="component" value="Unassembled WGS sequence"/>
</dbReference>
<sequence length="837" mass="93384">MEAIPSIHSLDPKCSQIFPENSINVAARVWSDSEREHTLRVSNSKSNSDPTFIIIIGLQLLQKLQLPTSSFAIASHNGTQHIARLCLSDSIDHTFVVLSPLLAHNLHIFDSAVTLTLRSIRPCELGYTIYDAPFPFYSHRAIPKVADKAVIAPLFKSLWDNQLKESVRIDSYVDCLQEFFKTPRLVQQNDVIAIPINHSIGSQFNSFAYRSVHIASNCWADTEIDRQREHWMIPPSLQLRTTFIFYRIQQLGTSALDHVVQYITHDTQLTQCAAVAAVAPSESQLCQYDSFISGNPLGFHAVRPLTFAARDTLDLASVCRYTRLPVSILVVGPRDIGKSIVYQVAEQLNASVVEIPFIKLSSLASESQMKHTLMTQIDKAKRMMRCILYLRHCGALHSRDEASVSSVLIECIQQLSMTHTAPGSFQSVPLIACTENDDLPTSICAAFTYHIRVESPSTEERTLLLTYLARRHNFHADIDWNSIATKLSNASLHQLETIMQSAAQNAIQTKSSEETIPISRDDVLCAAKLCQRVDHCRIPKVNWEDVGGLEDVKREIIDLVQVPLQHPELFDTNGGMRSGLLLYGPPGTGKTLIAKAIATECQLHFVNIKGPELLNMYIGESERNIRQLFATARANQPCILFFDELDALAPMRGRGSDSAGVMDRVVSQLLTEIDGVQSSRKHEHIYVIGATNRPDLLDTALLRPGRFDRMVYLGVPTDVDAHVRILEALTREFNMHDDVDLRQVVMRCSQRALTGADCYAIASNALATALHERIVDIERTGIDASEPQATELPIVVCQSHFLHAIQTVKPSVSCADLKHYERLRAQFEGKIGSETDL</sequence>
<dbReference type="InterPro" id="IPR050168">
    <property type="entry name" value="AAA_ATPase_domain"/>
</dbReference>
<comment type="caution">
    <text evidence="12">The sequence shown here is derived from an EMBL/GenBank/DDBJ whole genome shotgun (WGS) entry which is preliminary data.</text>
</comment>
<dbReference type="InParanoid" id="A0A024G2A1"/>
<proteinExistence type="inferred from homology"/>
<comment type="subcellular location">
    <subcellularLocation>
        <location evidence="1">Membrane</location>
    </subcellularLocation>
</comment>
<dbReference type="SUPFAM" id="SSF52540">
    <property type="entry name" value="P-loop containing nucleoside triphosphate hydrolases"/>
    <property type="match status" value="2"/>
</dbReference>
<evidence type="ECO:0000259" key="11">
    <source>
        <dbReference type="SMART" id="SM00382"/>
    </source>
</evidence>
<evidence type="ECO:0000256" key="3">
    <source>
        <dbReference type="ARBA" id="ARBA00022593"/>
    </source>
</evidence>
<keyword evidence="7" id="KW-0472">Membrane</keyword>
<dbReference type="PANTHER" id="PTHR23077:SF9">
    <property type="entry name" value="PEROXISOMAL ATPASE PEX6"/>
    <property type="match status" value="1"/>
</dbReference>
<dbReference type="GO" id="GO:0016558">
    <property type="term" value="P:protein import into peroxisome matrix"/>
    <property type="evidence" value="ECO:0007669"/>
    <property type="project" value="TreeGrafter"/>
</dbReference>
<keyword evidence="5" id="KW-0378">Hydrolase</keyword>
<keyword evidence="3" id="KW-0962">Peroxisome biogenesis</keyword>
<evidence type="ECO:0000313" key="13">
    <source>
        <dbReference type="Proteomes" id="UP000053237"/>
    </source>
</evidence>
<dbReference type="STRING" id="65357.A0A024G2A1"/>
<dbReference type="Gene3D" id="3.40.50.300">
    <property type="entry name" value="P-loop containing nucleotide triphosphate hydrolases"/>
    <property type="match status" value="2"/>
</dbReference>
<evidence type="ECO:0000256" key="6">
    <source>
        <dbReference type="ARBA" id="ARBA00022840"/>
    </source>
</evidence>
<evidence type="ECO:0000256" key="9">
    <source>
        <dbReference type="ARBA" id="ARBA00034920"/>
    </source>
</evidence>
<keyword evidence="13" id="KW-1185">Reference proteome</keyword>
<dbReference type="OrthoDB" id="2187at2759"/>
<organism evidence="12 13">
    <name type="scientific">Albugo candida</name>
    <dbReference type="NCBI Taxonomy" id="65357"/>
    <lineage>
        <taxon>Eukaryota</taxon>
        <taxon>Sar</taxon>
        <taxon>Stramenopiles</taxon>
        <taxon>Oomycota</taxon>
        <taxon>Peronosporomycetes</taxon>
        <taxon>Albuginales</taxon>
        <taxon>Albuginaceae</taxon>
        <taxon>Albugo</taxon>
    </lineage>
</organism>
<dbReference type="GO" id="GO:0005778">
    <property type="term" value="C:peroxisomal membrane"/>
    <property type="evidence" value="ECO:0007669"/>
    <property type="project" value="TreeGrafter"/>
</dbReference>
<dbReference type="AlphaFoldDB" id="A0A024G2A1"/>
<feature type="domain" description="AAA+ ATPase" evidence="11">
    <location>
        <begin position="576"/>
        <end position="717"/>
    </location>
</feature>
<dbReference type="GO" id="GO:0005829">
    <property type="term" value="C:cytosol"/>
    <property type="evidence" value="ECO:0007669"/>
    <property type="project" value="TreeGrafter"/>
</dbReference>
<dbReference type="Pfam" id="PF00004">
    <property type="entry name" value="AAA"/>
    <property type="match status" value="2"/>
</dbReference>
<comment type="catalytic activity">
    <reaction evidence="10">
        <text>ATP + H2O = ADP + phosphate + H(+)</text>
        <dbReference type="Rhea" id="RHEA:13065"/>
        <dbReference type="ChEBI" id="CHEBI:15377"/>
        <dbReference type="ChEBI" id="CHEBI:15378"/>
        <dbReference type="ChEBI" id="CHEBI:30616"/>
        <dbReference type="ChEBI" id="CHEBI:43474"/>
        <dbReference type="ChEBI" id="CHEBI:456216"/>
    </reaction>
    <physiologicalReaction direction="left-to-right" evidence="10">
        <dbReference type="Rhea" id="RHEA:13066"/>
    </physiologicalReaction>
</comment>
<evidence type="ECO:0000256" key="10">
    <source>
        <dbReference type="ARBA" id="ARBA00048778"/>
    </source>
</evidence>
<dbReference type="InterPro" id="IPR003960">
    <property type="entry name" value="ATPase_AAA_CS"/>
</dbReference>
<keyword evidence="6" id="KW-0067">ATP-binding</keyword>
<dbReference type="FunFam" id="3.40.50.300:FF:000109">
    <property type="entry name" value="Peroxisomal biogenesis factor 6"/>
    <property type="match status" value="1"/>
</dbReference>
<accession>A0A024G2A1</accession>
<evidence type="ECO:0000256" key="2">
    <source>
        <dbReference type="ARBA" id="ARBA00006914"/>
    </source>
</evidence>
<gene>
    <name evidence="12" type="ORF">BN9_012070</name>
</gene>
<evidence type="ECO:0000256" key="5">
    <source>
        <dbReference type="ARBA" id="ARBA00022801"/>
    </source>
</evidence>
<evidence type="ECO:0000256" key="4">
    <source>
        <dbReference type="ARBA" id="ARBA00022741"/>
    </source>
</evidence>
<dbReference type="GO" id="GO:0005524">
    <property type="term" value="F:ATP binding"/>
    <property type="evidence" value="ECO:0007669"/>
    <property type="project" value="UniProtKB-KW"/>
</dbReference>
<dbReference type="InterPro" id="IPR003593">
    <property type="entry name" value="AAA+_ATPase"/>
</dbReference>
<name>A0A024G2A1_9STRA</name>
<dbReference type="EMBL" id="CAIX01000008">
    <property type="protein sequence ID" value="CCI40423.1"/>
    <property type="molecule type" value="Genomic_DNA"/>
</dbReference>
<dbReference type="InterPro" id="IPR003959">
    <property type="entry name" value="ATPase_AAA_core"/>
</dbReference>
<dbReference type="PROSITE" id="PS00674">
    <property type="entry name" value="AAA"/>
    <property type="match status" value="1"/>
</dbReference>
<dbReference type="PANTHER" id="PTHR23077">
    <property type="entry name" value="AAA-FAMILY ATPASE"/>
    <property type="match status" value="1"/>
</dbReference>
<dbReference type="SMART" id="SM00382">
    <property type="entry name" value="AAA"/>
    <property type="match status" value="1"/>
</dbReference>
<reference evidence="12 13" key="1">
    <citation type="submission" date="2012-05" db="EMBL/GenBank/DDBJ databases">
        <title>Recombination and specialization in a pathogen metapopulation.</title>
        <authorList>
            <person name="Gardiner A."/>
            <person name="Kemen E."/>
            <person name="Schultz-Larsen T."/>
            <person name="MacLean D."/>
            <person name="Van Oosterhout C."/>
            <person name="Jones J.D.G."/>
        </authorList>
    </citation>
    <scope>NUCLEOTIDE SEQUENCE [LARGE SCALE GENOMIC DNA]</scope>
    <source>
        <strain evidence="12 13">Ac Nc2</strain>
    </source>
</reference>
<dbReference type="GO" id="GO:0016887">
    <property type="term" value="F:ATP hydrolysis activity"/>
    <property type="evidence" value="ECO:0007669"/>
    <property type="project" value="InterPro"/>
</dbReference>
<keyword evidence="4" id="KW-0547">Nucleotide-binding</keyword>
<evidence type="ECO:0000256" key="1">
    <source>
        <dbReference type="ARBA" id="ARBA00004370"/>
    </source>
</evidence>
<evidence type="ECO:0000313" key="12">
    <source>
        <dbReference type="EMBL" id="CCI40423.1"/>
    </source>
</evidence>
<dbReference type="InterPro" id="IPR027417">
    <property type="entry name" value="P-loop_NTPase"/>
</dbReference>
<comment type="similarity">
    <text evidence="2">Belongs to the AAA ATPase family.</text>
</comment>
<evidence type="ECO:0000256" key="7">
    <source>
        <dbReference type="ARBA" id="ARBA00023136"/>
    </source>
</evidence>
<dbReference type="Gene3D" id="1.10.8.60">
    <property type="match status" value="2"/>
</dbReference>